<dbReference type="EMBL" id="CAJHJT010000056">
    <property type="protein sequence ID" value="CAD7011989.1"/>
    <property type="molecule type" value="Genomic_DNA"/>
</dbReference>
<sequence>EISLVKCVWKFTASKFEVKQVIQALLLLRESVCIAVKALNLEFEIDFEENSNASRQ</sequence>
<dbReference type="Proteomes" id="UP000606786">
    <property type="component" value="Unassembled WGS sequence"/>
</dbReference>
<accession>A0A811VCS4</accession>
<evidence type="ECO:0000313" key="2">
    <source>
        <dbReference type="Proteomes" id="UP000606786"/>
    </source>
</evidence>
<reference evidence="1" key="1">
    <citation type="submission" date="2020-11" db="EMBL/GenBank/DDBJ databases">
        <authorList>
            <person name="Whitehead M."/>
        </authorList>
    </citation>
    <scope>NUCLEOTIDE SEQUENCE</scope>
    <source>
        <strain evidence="1">EGII</strain>
    </source>
</reference>
<feature type="non-terminal residue" evidence="1">
    <location>
        <position position="56"/>
    </location>
</feature>
<dbReference type="AlphaFoldDB" id="A0A811VCS4"/>
<name>A0A811VCS4_CERCA</name>
<proteinExistence type="predicted"/>
<keyword evidence="2" id="KW-1185">Reference proteome</keyword>
<organism evidence="1 2">
    <name type="scientific">Ceratitis capitata</name>
    <name type="common">Mediterranean fruit fly</name>
    <name type="synonym">Tephritis capitata</name>
    <dbReference type="NCBI Taxonomy" id="7213"/>
    <lineage>
        <taxon>Eukaryota</taxon>
        <taxon>Metazoa</taxon>
        <taxon>Ecdysozoa</taxon>
        <taxon>Arthropoda</taxon>
        <taxon>Hexapoda</taxon>
        <taxon>Insecta</taxon>
        <taxon>Pterygota</taxon>
        <taxon>Neoptera</taxon>
        <taxon>Endopterygota</taxon>
        <taxon>Diptera</taxon>
        <taxon>Brachycera</taxon>
        <taxon>Muscomorpha</taxon>
        <taxon>Tephritoidea</taxon>
        <taxon>Tephritidae</taxon>
        <taxon>Ceratitis</taxon>
        <taxon>Ceratitis</taxon>
    </lineage>
</organism>
<feature type="non-terminal residue" evidence="1">
    <location>
        <position position="1"/>
    </location>
</feature>
<gene>
    <name evidence="1" type="ORF">CCAP1982_LOCUS20100</name>
</gene>
<comment type="caution">
    <text evidence="1">The sequence shown here is derived from an EMBL/GenBank/DDBJ whole genome shotgun (WGS) entry which is preliminary data.</text>
</comment>
<protein>
    <submittedName>
        <fullName evidence="1">(Mediterranean fruit fly) hypothetical protein</fullName>
    </submittedName>
</protein>
<evidence type="ECO:0000313" key="1">
    <source>
        <dbReference type="EMBL" id="CAD7011989.1"/>
    </source>
</evidence>